<organism evidence="1 2">
    <name type="scientific">Lentinus brumalis</name>
    <dbReference type="NCBI Taxonomy" id="2498619"/>
    <lineage>
        <taxon>Eukaryota</taxon>
        <taxon>Fungi</taxon>
        <taxon>Dikarya</taxon>
        <taxon>Basidiomycota</taxon>
        <taxon>Agaricomycotina</taxon>
        <taxon>Agaricomycetes</taxon>
        <taxon>Polyporales</taxon>
        <taxon>Polyporaceae</taxon>
        <taxon>Lentinus</taxon>
    </lineage>
</organism>
<gene>
    <name evidence="1" type="ORF">OH76DRAFT_1413355</name>
</gene>
<proteinExistence type="predicted"/>
<accession>A0A371CHP3</accession>
<keyword evidence="2" id="KW-1185">Reference proteome</keyword>
<evidence type="ECO:0000313" key="2">
    <source>
        <dbReference type="Proteomes" id="UP000256964"/>
    </source>
</evidence>
<sequence>MRKASSSRSSTGSVATYHLLPPSCGGSLSLPGCLRHTAMSSCSRSSSHDAVAHVPPVSPALSADASVPLRAGVDG</sequence>
<dbReference type="Proteomes" id="UP000256964">
    <property type="component" value="Unassembled WGS sequence"/>
</dbReference>
<dbReference type="AlphaFoldDB" id="A0A371CHP3"/>
<dbReference type="EMBL" id="KZ857647">
    <property type="protein sequence ID" value="RDX39790.1"/>
    <property type="molecule type" value="Genomic_DNA"/>
</dbReference>
<protein>
    <submittedName>
        <fullName evidence="1">Uncharacterized protein</fullName>
    </submittedName>
</protein>
<name>A0A371CHP3_9APHY</name>
<reference evidence="1 2" key="1">
    <citation type="journal article" date="2018" name="Biotechnol. Biofuels">
        <title>Integrative visual omics of the white-rot fungus Polyporus brumalis exposes the biotechnological potential of its oxidative enzymes for delignifying raw plant biomass.</title>
        <authorList>
            <person name="Miyauchi S."/>
            <person name="Rancon A."/>
            <person name="Drula E."/>
            <person name="Hage H."/>
            <person name="Chaduli D."/>
            <person name="Favel A."/>
            <person name="Grisel S."/>
            <person name="Henrissat B."/>
            <person name="Herpoel-Gimbert I."/>
            <person name="Ruiz-Duenas F.J."/>
            <person name="Chevret D."/>
            <person name="Hainaut M."/>
            <person name="Lin J."/>
            <person name="Wang M."/>
            <person name="Pangilinan J."/>
            <person name="Lipzen A."/>
            <person name="Lesage-Meessen L."/>
            <person name="Navarro D."/>
            <person name="Riley R."/>
            <person name="Grigoriev I.V."/>
            <person name="Zhou S."/>
            <person name="Raouche S."/>
            <person name="Rosso M.N."/>
        </authorList>
    </citation>
    <scope>NUCLEOTIDE SEQUENCE [LARGE SCALE GENOMIC DNA]</scope>
    <source>
        <strain evidence="1 2">BRFM 1820</strain>
    </source>
</reference>
<evidence type="ECO:0000313" key="1">
    <source>
        <dbReference type="EMBL" id="RDX39790.1"/>
    </source>
</evidence>